<organism evidence="1 2">
    <name type="scientific">Panicum miliaceum</name>
    <name type="common">Proso millet</name>
    <name type="synonym">Broomcorn millet</name>
    <dbReference type="NCBI Taxonomy" id="4540"/>
    <lineage>
        <taxon>Eukaryota</taxon>
        <taxon>Viridiplantae</taxon>
        <taxon>Streptophyta</taxon>
        <taxon>Embryophyta</taxon>
        <taxon>Tracheophyta</taxon>
        <taxon>Spermatophyta</taxon>
        <taxon>Magnoliopsida</taxon>
        <taxon>Liliopsida</taxon>
        <taxon>Poales</taxon>
        <taxon>Poaceae</taxon>
        <taxon>PACMAD clade</taxon>
        <taxon>Panicoideae</taxon>
        <taxon>Panicodae</taxon>
        <taxon>Paniceae</taxon>
        <taxon>Panicinae</taxon>
        <taxon>Panicum</taxon>
        <taxon>Panicum sect. Panicum</taxon>
    </lineage>
</organism>
<evidence type="ECO:0000313" key="1">
    <source>
        <dbReference type="EMBL" id="RLM69758.1"/>
    </source>
</evidence>
<gene>
    <name evidence="1" type="ORF">C2845_PM17G11580</name>
</gene>
<accession>A0A3L6Q1A5</accession>
<comment type="caution">
    <text evidence="1">The sequence shown here is derived from an EMBL/GenBank/DDBJ whole genome shotgun (WGS) entry which is preliminary data.</text>
</comment>
<dbReference type="Proteomes" id="UP000275267">
    <property type="component" value="Unassembled WGS sequence"/>
</dbReference>
<evidence type="ECO:0000313" key="2">
    <source>
        <dbReference type="Proteomes" id="UP000275267"/>
    </source>
</evidence>
<sequence>MKIRTSLTDSYRYLSKMGQPLENYGDSYYTAVKFGAAYENLIPALTNKAQWQQLDHGFFIHPPLLKSTAGR</sequence>
<protein>
    <submittedName>
        <fullName evidence="1">Uncharacterized protein</fullName>
    </submittedName>
</protein>
<dbReference type="EMBL" id="PQIB02000014">
    <property type="protein sequence ID" value="RLM69758.1"/>
    <property type="molecule type" value="Genomic_DNA"/>
</dbReference>
<name>A0A3L6Q1A5_PANMI</name>
<dbReference type="AlphaFoldDB" id="A0A3L6Q1A5"/>
<reference evidence="2" key="1">
    <citation type="journal article" date="2019" name="Nat. Commun.">
        <title>The genome of broomcorn millet.</title>
        <authorList>
            <person name="Zou C."/>
            <person name="Miki D."/>
            <person name="Li D."/>
            <person name="Tang Q."/>
            <person name="Xiao L."/>
            <person name="Rajput S."/>
            <person name="Deng P."/>
            <person name="Jia W."/>
            <person name="Huang R."/>
            <person name="Zhang M."/>
            <person name="Sun Y."/>
            <person name="Hu J."/>
            <person name="Fu X."/>
            <person name="Schnable P.S."/>
            <person name="Li F."/>
            <person name="Zhang H."/>
            <person name="Feng B."/>
            <person name="Zhu X."/>
            <person name="Liu R."/>
            <person name="Schnable J.C."/>
            <person name="Zhu J.-K."/>
            <person name="Zhang H."/>
        </authorList>
    </citation>
    <scope>NUCLEOTIDE SEQUENCE [LARGE SCALE GENOMIC DNA]</scope>
</reference>
<proteinExistence type="predicted"/>
<dbReference type="OrthoDB" id="687700at2759"/>
<keyword evidence="2" id="KW-1185">Reference proteome</keyword>